<proteinExistence type="predicted"/>
<dbReference type="EMBL" id="BPLR01007257">
    <property type="protein sequence ID" value="GIY15646.1"/>
    <property type="molecule type" value="Genomic_DNA"/>
</dbReference>
<dbReference type="AlphaFoldDB" id="A0AAV4R3P8"/>
<name>A0AAV4R3P8_CAEEX</name>
<comment type="caution">
    <text evidence="1">The sequence shown here is derived from an EMBL/GenBank/DDBJ whole genome shotgun (WGS) entry which is preliminary data.</text>
</comment>
<evidence type="ECO:0000313" key="1">
    <source>
        <dbReference type="EMBL" id="GIY15646.1"/>
    </source>
</evidence>
<protein>
    <submittedName>
        <fullName evidence="1">Uncharacterized protein</fullName>
    </submittedName>
</protein>
<evidence type="ECO:0000313" key="2">
    <source>
        <dbReference type="Proteomes" id="UP001054945"/>
    </source>
</evidence>
<organism evidence="1 2">
    <name type="scientific">Caerostris extrusa</name>
    <name type="common">Bark spider</name>
    <name type="synonym">Caerostris bankana</name>
    <dbReference type="NCBI Taxonomy" id="172846"/>
    <lineage>
        <taxon>Eukaryota</taxon>
        <taxon>Metazoa</taxon>
        <taxon>Ecdysozoa</taxon>
        <taxon>Arthropoda</taxon>
        <taxon>Chelicerata</taxon>
        <taxon>Arachnida</taxon>
        <taxon>Araneae</taxon>
        <taxon>Araneomorphae</taxon>
        <taxon>Entelegynae</taxon>
        <taxon>Araneoidea</taxon>
        <taxon>Araneidae</taxon>
        <taxon>Caerostris</taxon>
    </lineage>
</organism>
<sequence length="93" mass="10255">MPEFNHPINSLTPTTDASSAFSGMPLQTCIFTHGRYPGQLVHPPPLFARDAIESTIWGNSVKWIFTCTPVDFQSHLNLLEDPSSLIKNAPAEC</sequence>
<accession>A0AAV4R3P8</accession>
<reference evidence="1 2" key="1">
    <citation type="submission" date="2021-06" db="EMBL/GenBank/DDBJ databases">
        <title>Caerostris extrusa draft genome.</title>
        <authorList>
            <person name="Kono N."/>
            <person name="Arakawa K."/>
        </authorList>
    </citation>
    <scope>NUCLEOTIDE SEQUENCE [LARGE SCALE GENOMIC DNA]</scope>
</reference>
<keyword evidence="2" id="KW-1185">Reference proteome</keyword>
<gene>
    <name evidence="1" type="ORF">CEXT_69701</name>
</gene>
<dbReference type="Proteomes" id="UP001054945">
    <property type="component" value="Unassembled WGS sequence"/>
</dbReference>